<dbReference type="NCBIfam" id="TIGR00277">
    <property type="entry name" value="HDIG"/>
    <property type="match status" value="1"/>
</dbReference>
<feature type="domain" description="HD-GYP" evidence="1">
    <location>
        <begin position="124"/>
        <end position="319"/>
    </location>
</feature>
<protein>
    <submittedName>
        <fullName evidence="2">HD-GYP domain-containing protein</fullName>
    </submittedName>
</protein>
<sequence length="360" mass="40793">MKLLSVDKLEPGFVVSENIYTIDDRLVLPKGTVLDEKDIARIKAYSLYNIFVEDKKMDVEPKKEASQDDLSYAEKLRQTEEFIKFKQHIEENAEKLEESFRMIANGTMQLDIDKLTEPVYHLFVEAGGTAGIFDMLHNLRDSSDAVYMHSLNVSLISNTIASWMRLSNDEIQLATAGGLIHDIGKMMMPPELVNKTTPLTEYEKKAMREHVVKGYDLVKDKDIDTHIKNCVLMHHEHRDGSGYPLGLKNGKIDPIASIVIVANAYDAMTSKREYRDAMCPFTVIENFEREGIEKFDPNVIMTFLTNIVNTFISNRVLLSNGKSGEIIFINPDHLSKPVIKCGLEFVDLSSQKELSIISVV</sequence>
<gene>
    <name evidence="2" type="ordered locus">bpr_I1618</name>
</gene>
<evidence type="ECO:0000313" key="2">
    <source>
        <dbReference type="EMBL" id="ADL34355.1"/>
    </source>
</evidence>
<dbReference type="Gene3D" id="1.10.3210.10">
    <property type="entry name" value="Hypothetical protein af1432"/>
    <property type="match status" value="1"/>
</dbReference>
<dbReference type="RefSeq" id="WP_013281009.1">
    <property type="nucleotide sequence ID" value="NC_014387.1"/>
</dbReference>
<dbReference type="Pfam" id="PF13487">
    <property type="entry name" value="HD_5"/>
    <property type="match status" value="1"/>
</dbReference>
<dbReference type="EMBL" id="CP001810">
    <property type="protein sequence ID" value="ADL34355.1"/>
    <property type="molecule type" value="Genomic_DNA"/>
</dbReference>
<reference evidence="2 3" key="1">
    <citation type="journal article" date="2010" name="PLoS ONE">
        <title>The glycobiome of the rumen bacterium Butyrivibrio proteoclasticus B316(T) highlights adaptation to a polysaccharide-rich environment.</title>
        <authorList>
            <person name="Kelly W.J."/>
            <person name="Leahy S.C."/>
            <person name="Altermann E."/>
            <person name="Yeoman C.J."/>
            <person name="Dunne J.C."/>
            <person name="Kong Z."/>
            <person name="Pacheco D.M."/>
            <person name="Li D."/>
            <person name="Noel S.J."/>
            <person name="Moon C.D."/>
            <person name="Cookson A.L."/>
            <person name="Attwood G.T."/>
        </authorList>
    </citation>
    <scope>NUCLEOTIDE SEQUENCE [LARGE SCALE GENOMIC DNA]</scope>
    <source>
        <strain evidence="3">ATCC 51982 / DSM 14932 / B316</strain>
    </source>
</reference>
<dbReference type="KEGG" id="bpb:bpr_I1618"/>
<dbReference type="CDD" id="cd00077">
    <property type="entry name" value="HDc"/>
    <property type="match status" value="1"/>
</dbReference>
<dbReference type="InterPro" id="IPR003607">
    <property type="entry name" value="HD/PDEase_dom"/>
</dbReference>
<dbReference type="InterPro" id="IPR006675">
    <property type="entry name" value="HDIG_dom"/>
</dbReference>
<dbReference type="AlphaFoldDB" id="E0RWI1"/>
<name>E0RWI1_BUTPB</name>
<dbReference type="PANTHER" id="PTHR43155:SF2">
    <property type="entry name" value="CYCLIC DI-GMP PHOSPHODIESTERASE PA4108"/>
    <property type="match status" value="1"/>
</dbReference>
<dbReference type="SMART" id="SM00471">
    <property type="entry name" value="HDc"/>
    <property type="match status" value="1"/>
</dbReference>
<evidence type="ECO:0000259" key="1">
    <source>
        <dbReference type="PROSITE" id="PS51832"/>
    </source>
</evidence>
<accession>E0RWI1</accession>
<keyword evidence="3" id="KW-1185">Reference proteome</keyword>
<dbReference type="SUPFAM" id="SSF109604">
    <property type="entry name" value="HD-domain/PDEase-like"/>
    <property type="match status" value="1"/>
</dbReference>
<organism evidence="2 3">
    <name type="scientific">Butyrivibrio proteoclasticus (strain ATCC 51982 / DSM 14932 / B316)</name>
    <name type="common">Clostridium proteoclasticum</name>
    <dbReference type="NCBI Taxonomy" id="515622"/>
    <lineage>
        <taxon>Bacteria</taxon>
        <taxon>Bacillati</taxon>
        <taxon>Bacillota</taxon>
        <taxon>Clostridia</taxon>
        <taxon>Lachnospirales</taxon>
        <taxon>Lachnospiraceae</taxon>
        <taxon>Butyrivibrio</taxon>
    </lineage>
</organism>
<dbReference type="eggNOG" id="COG2206">
    <property type="taxonomic scope" value="Bacteria"/>
</dbReference>
<dbReference type="PANTHER" id="PTHR43155">
    <property type="entry name" value="CYCLIC DI-GMP PHOSPHODIESTERASE PA4108-RELATED"/>
    <property type="match status" value="1"/>
</dbReference>
<dbReference type="HOGENOM" id="CLU_000445_92_1_9"/>
<dbReference type="PROSITE" id="PS51832">
    <property type="entry name" value="HD_GYP"/>
    <property type="match status" value="1"/>
</dbReference>
<proteinExistence type="predicted"/>
<dbReference type="STRING" id="515622.bpr_I1618"/>
<dbReference type="Proteomes" id="UP000001299">
    <property type="component" value="Chromosome 1"/>
</dbReference>
<dbReference type="InterPro" id="IPR037522">
    <property type="entry name" value="HD_GYP_dom"/>
</dbReference>
<evidence type="ECO:0000313" key="3">
    <source>
        <dbReference type="Proteomes" id="UP000001299"/>
    </source>
</evidence>